<gene>
    <name evidence="12" type="primary">Mo02642</name>
    <name evidence="12" type="ORF">E5Q_02642</name>
</gene>
<evidence type="ECO:0000313" key="13">
    <source>
        <dbReference type="Proteomes" id="UP000009131"/>
    </source>
</evidence>
<keyword evidence="7 10" id="KW-0496">Mitochondrion</keyword>
<dbReference type="Pfam" id="PF01265">
    <property type="entry name" value="Cyto_heme_lyase"/>
    <property type="match status" value="2"/>
</dbReference>
<evidence type="ECO:0000256" key="11">
    <source>
        <dbReference type="SAM" id="MobiDB-lite"/>
    </source>
</evidence>
<evidence type="ECO:0000256" key="2">
    <source>
        <dbReference type="ARBA" id="ARBA00007255"/>
    </source>
</evidence>
<evidence type="ECO:0000313" key="12">
    <source>
        <dbReference type="EMBL" id="GAA95984.1"/>
    </source>
</evidence>
<protein>
    <recommendedName>
        <fullName evidence="10">Holocytochrome c-type synthase</fullName>
        <ecNumber evidence="10">4.4.1.17</ecNumber>
    </recommendedName>
</protein>
<keyword evidence="3 10" id="KW-0349">Heme</keyword>
<evidence type="ECO:0000256" key="9">
    <source>
        <dbReference type="ARBA" id="ARBA00023239"/>
    </source>
</evidence>
<keyword evidence="13" id="KW-1185">Reference proteome</keyword>
<keyword evidence="4 10" id="KW-0479">Metal-binding</keyword>
<sequence length="301" mass="33436">MGSAQSREDSRPPPACPMHDAKPGVEPAAINPRNNIPELAQSQSAGQRQSLPTQRTFSSIPRAEAVQHAAEVSASSKQAGTCPVASTPATSSNTATAGMKTDTDRWVYPSPQQFFNALVRKGKPAPEEHVETMVEIHNWLNEQAWNEVLRWEERRQTGEQVQLAHFTGRPQDLSPKARIHLYLGKLFPETYSSTPPFDRHDWTIRRPGTGTEHRYVIDYYSAAPDEQGNPVFSLDVRPALDSPEAVYDRVSEWARLKRERYLGPNASVAAQPEPKLTSALSSKDDDLCVYVACPHALVTRT</sequence>
<evidence type="ECO:0000256" key="8">
    <source>
        <dbReference type="ARBA" id="ARBA00023136"/>
    </source>
</evidence>
<evidence type="ECO:0000256" key="1">
    <source>
        <dbReference type="ARBA" id="ARBA00004273"/>
    </source>
</evidence>
<dbReference type="PROSITE" id="PS00822">
    <property type="entry name" value="CYTO_HEME_LYASE_2"/>
    <property type="match status" value="1"/>
</dbReference>
<comment type="similarity">
    <text evidence="2 10">Belongs to the cytochrome c-type heme lyase family.</text>
</comment>
<dbReference type="OrthoDB" id="4243at2759"/>
<evidence type="ECO:0000256" key="10">
    <source>
        <dbReference type="RuleBase" id="RU363130"/>
    </source>
</evidence>
<dbReference type="PROSITE" id="PS00821">
    <property type="entry name" value="CYTO_HEME_LYASE_1"/>
    <property type="match status" value="1"/>
</dbReference>
<dbReference type="InParanoid" id="G7DZH4"/>
<feature type="compositionally biased region" description="Low complexity" evidence="11">
    <location>
        <begin position="85"/>
        <end position="97"/>
    </location>
</feature>
<dbReference type="EMBL" id="BABT02000069">
    <property type="protein sequence ID" value="GAA95984.1"/>
    <property type="molecule type" value="Genomic_DNA"/>
</dbReference>
<dbReference type="eggNOG" id="KOG3996">
    <property type="taxonomic scope" value="Eukaryota"/>
</dbReference>
<evidence type="ECO:0000256" key="7">
    <source>
        <dbReference type="ARBA" id="ARBA00023128"/>
    </source>
</evidence>
<name>G7DZH4_MIXOS</name>
<comment type="caution">
    <text evidence="12">The sequence shown here is derived from an EMBL/GenBank/DDBJ whole genome shotgun (WGS) entry which is preliminary data.</text>
</comment>
<dbReference type="PANTHER" id="PTHR12743">
    <property type="entry name" value="CYTOCHROME C1 HEME LYASE"/>
    <property type="match status" value="1"/>
</dbReference>
<keyword evidence="5 10" id="KW-0999">Mitochondrion inner membrane</keyword>
<keyword evidence="6 10" id="KW-0408">Iron</keyword>
<dbReference type="Proteomes" id="UP000009131">
    <property type="component" value="Unassembled WGS sequence"/>
</dbReference>
<evidence type="ECO:0000256" key="4">
    <source>
        <dbReference type="ARBA" id="ARBA00022723"/>
    </source>
</evidence>
<dbReference type="GO" id="GO:0004408">
    <property type="term" value="F:holocytochrome-c synthase activity"/>
    <property type="evidence" value="ECO:0007669"/>
    <property type="project" value="UniProtKB-EC"/>
</dbReference>
<comment type="subcellular location">
    <subcellularLocation>
        <location evidence="1 10">Mitochondrion inner membrane</location>
    </subcellularLocation>
</comment>
<dbReference type="RefSeq" id="XP_014565721.1">
    <property type="nucleotide sequence ID" value="XM_014710235.1"/>
</dbReference>
<comment type="function">
    <text evidence="10">Lyase that catalyzes the covalent linking of the heme group to the cytochrome C apoprotein to produce the mature functional cytochrome.</text>
</comment>
<organism evidence="12 13">
    <name type="scientific">Mixia osmundae (strain CBS 9802 / IAM 14324 / JCM 22182 / KY 12970)</name>
    <dbReference type="NCBI Taxonomy" id="764103"/>
    <lineage>
        <taxon>Eukaryota</taxon>
        <taxon>Fungi</taxon>
        <taxon>Dikarya</taxon>
        <taxon>Basidiomycota</taxon>
        <taxon>Pucciniomycotina</taxon>
        <taxon>Mixiomycetes</taxon>
        <taxon>Mixiales</taxon>
        <taxon>Mixiaceae</taxon>
        <taxon>Mixia</taxon>
    </lineage>
</organism>
<keyword evidence="8 10" id="KW-0472">Membrane</keyword>
<feature type="compositionally biased region" description="Basic and acidic residues" evidence="11">
    <location>
        <begin position="1"/>
        <end position="11"/>
    </location>
</feature>
<evidence type="ECO:0000256" key="5">
    <source>
        <dbReference type="ARBA" id="ARBA00022792"/>
    </source>
</evidence>
<feature type="compositionally biased region" description="Polar residues" evidence="11">
    <location>
        <begin position="40"/>
        <end position="59"/>
    </location>
</feature>
<dbReference type="EC" id="4.4.1.17" evidence="10"/>
<comment type="catalytic activity">
    <reaction evidence="10">
        <text>holo-[cytochrome c] = apo-[cytochrome c] + heme b</text>
        <dbReference type="Rhea" id="RHEA:22648"/>
        <dbReference type="Rhea" id="RHEA-COMP:10725"/>
        <dbReference type="Rhea" id="RHEA-COMP:10726"/>
        <dbReference type="ChEBI" id="CHEBI:29950"/>
        <dbReference type="ChEBI" id="CHEBI:60344"/>
        <dbReference type="ChEBI" id="CHEBI:83739"/>
        <dbReference type="EC" id="4.4.1.17"/>
    </reaction>
</comment>
<dbReference type="FunCoup" id="G7DZH4">
    <property type="interactions" value="145"/>
</dbReference>
<dbReference type="PANTHER" id="PTHR12743:SF3">
    <property type="entry name" value="HOLOCYTOCHROME-C SYNTHASE"/>
    <property type="match status" value="1"/>
</dbReference>
<dbReference type="STRING" id="764103.G7DZH4"/>
<proteinExistence type="inferred from homology"/>
<reference evidence="12 13" key="1">
    <citation type="journal article" date="2011" name="J. Gen. Appl. Microbiol.">
        <title>Draft genome sequencing of the enigmatic basidiomycete Mixia osmundae.</title>
        <authorList>
            <person name="Nishida H."/>
            <person name="Nagatsuka Y."/>
            <person name="Sugiyama J."/>
        </authorList>
    </citation>
    <scope>NUCLEOTIDE SEQUENCE [LARGE SCALE GENOMIC DNA]</scope>
    <source>
        <strain evidence="13">CBS 9802 / IAM 14324 / JCM 22182 / KY 12970</strain>
    </source>
</reference>
<accession>G7DZH4</accession>
<dbReference type="GO" id="GO:0046872">
    <property type="term" value="F:metal ion binding"/>
    <property type="evidence" value="ECO:0007669"/>
    <property type="project" value="UniProtKB-KW"/>
</dbReference>
<dbReference type="HOGENOM" id="CLU_048602_0_1_1"/>
<dbReference type="AlphaFoldDB" id="G7DZH4"/>
<evidence type="ECO:0000256" key="6">
    <source>
        <dbReference type="ARBA" id="ARBA00023004"/>
    </source>
</evidence>
<dbReference type="InterPro" id="IPR000511">
    <property type="entry name" value="Holocyt_c/c1_synthase"/>
</dbReference>
<reference evidence="12 13" key="2">
    <citation type="journal article" date="2012" name="Open Biol.">
        <title>Characteristics of nucleosomes and linker DNA regions on the genome of the basidiomycete Mixia osmundae revealed by mono- and dinucleosome mapping.</title>
        <authorList>
            <person name="Nishida H."/>
            <person name="Kondo S."/>
            <person name="Matsumoto T."/>
            <person name="Suzuki Y."/>
            <person name="Yoshikawa H."/>
            <person name="Taylor T.D."/>
            <person name="Sugiyama J."/>
        </authorList>
    </citation>
    <scope>NUCLEOTIDE SEQUENCE [LARGE SCALE GENOMIC DNA]</scope>
    <source>
        <strain evidence="13">CBS 9802 / IAM 14324 / JCM 22182 / KY 12970</strain>
    </source>
</reference>
<feature type="region of interest" description="Disordered" evidence="11">
    <location>
        <begin position="1"/>
        <end position="97"/>
    </location>
</feature>
<keyword evidence="9 10" id="KW-0456">Lyase</keyword>
<evidence type="ECO:0000256" key="3">
    <source>
        <dbReference type="ARBA" id="ARBA00022617"/>
    </source>
</evidence>
<dbReference type="OMA" id="NEESWKH"/>
<dbReference type="GO" id="GO:0005743">
    <property type="term" value="C:mitochondrial inner membrane"/>
    <property type="evidence" value="ECO:0007669"/>
    <property type="project" value="UniProtKB-SubCell"/>
</dbReference>